<sequence length="344" mass="38749">MRQWVGWSCMGWMSWNFGRRPMDGKRHRFVPGAYWRAPPLPSLSMVCLPFHSLGRSWPKLPSKLALSFSFLSPIPSYRSSLSFCLVTSPRVPVSDSKNYPFTGHTVQGGTEPLRSLIPSSSVEPPGPSVPHLICSPTTPFVRFSPRTDFLRSWCFWVFSCLDYHPDFHSTPLPVRRVRSRPAFPSWLALLLTQTGHSGLFYQPRKKKRSTRSLRLFPSRHQRLDSPDVLAITTNFAGVSSGRYVPPFFGFDNPTKSQADRPSAVTVDDCSLETNDGLFPFSRPQASFNSTVSPTVEGFLSPRPPFSPFEDRQVRDPVASVLPLPHFLARNKQLRGVVTPRAWSG</sequence>
<comment type="caution">
    <text evidence="1">The sequence shown here is derived from an EMBL/GenBank/DDBJ whole genome shotgun (WGS) entry which is preliminary data.</text>
</comment>
<dbReference type="Proteomes" id="UP000724584">
    <property type="component" value="Unassembled WGS sequence"/>
</dbReference>
<reference evidence="1 2" key="1">
    <citation type="journal article" date="2021" name="Nat. Commun.">
        <title>Genetic determinants of endophytism in the Arabidopsis root mycobiome.</title>
        <authorList>
            <person name="Mesny F."/>
            <person name="Miyauchi S."/>
            <person name="Thiergart T."/>
            <person name="Pickel B."/>
            <person name="Atanasova L."/>
            <person name="Karlsson M."/>
            <person name="Huettel B."/>
            <person name="Barry K.W."/>
            <person name="Haridas S."/>
            <person name="Chen C."/>
            <person name="Bauer D."/>
            <person name="Andreopoulos W."/>
            <person name="Pangilinan J."/>
            <person name="LaButti K."/>
            <person name="Riley R."/>
            <person name="Lipzen A."/>
            <person name="Clum A."/>
            <person name="Drula E."/>
            <person name="Henrissat B."/>
            <person name="Kohler A."/>
            <person name="Grigoriev I.V."/>
            <person name="Martin F.M."/>
            <person name="Hacquard S."/>
        </authorList>
    </citation>
    <scope>NUCLEOTIDE SEQUENCE [LARGE SCALE GENOMIC DNA]</scope>
    <source>
        <strain evidence="1 2">MPI-SDFR-AT-0079</strain>
    </source>
</reference>
<protein>
    <submittedName>
        <fullName evidence="1">Uncharacterized protein</fullName>
    </submittedName>
</protein>
<keyword evidence="2" id="KW-1185">Reference proteome</keyword>
<dbReference type="EMBL" id="JAGIZQ010000005">
    <property type="protein sequence ID" value="KAH6627829.1"/>
    <property type="molecule type" value="Genomic_DNA"/>
</dbReference>
<evidence type="ECO:0000313" key="1">
    <source>
        <dbReference type="EMBL" id="KAH6627829.1"/>
    </source>
</evidence>
<gene>
    <name evidence="1" type="ORF">F5144DRAFT_285687</name>
</gene>
<organism evidence="1 2">
    <name type="scientific">Chaetomium tenue</name>
    <dbReference type="NCBI Taxonomy" id="1854479"/>
    <lineage>
        <taxon>Eukaryota</taxon>
        <taxon>Fungi</taxon>
        <taxon>Dikarya</taxon>
        <taxon>Ascomycota</taxon>
        <taxon>Pezizomycotina</taxon>
        <taxon>Sordariomycetes</taxon>
        <taxon>Sordariomycetidae</taxon>
        <taxon>Sordariales</taxon>
        <taxon>Chaetomiaceae</taxon>
        <taxon>Chaetomium</taxon>
    </lineage>
</organism>
<accession>A0ACB7P3R0</accession>
<name>A0ACB7P3R0_9PEZI</name>
<proteinExistence type="predicted"/>
<evidence type="ECO:0000313" key="2">
    <source>
        <dbReference type="Proteomes" id="UP000724584"/>
    </source>
</evidence>